<evidence type="ECO:0000313" key="2">
    <source>
        <dbReference type="Proteomes" id="UP001596409"/>
    </source>
</evidence>
<dbReference type="GO" id="GO:0016787">
    <property type="term" value="F:hydrolase activity"/>
    <property type="evidence" value="ECO:0007669"/>
    <property type="project" value="UniProtKB-KW"/>
</dbReference>
<evidence type="ECO:0000313" key="1">
    <source>
        <dbReference type="EMBL" id="MFC7013884.1"/>
    </source>
</evidence>
<keyword evidence="1" id="KW-0378">Hydrolase</keyword>
<organism evidence="1 2">
    <name type="scientific">Streptomyces viridiviolaceus</name>
    <dbReference type="NCBI Taxonomy" id="68282"/>
    <lineage>
        <taxon>Bacteria</taxon>
        <taxon>Bacillati</taxon>
        <taxon>Actinomycetota</taxon>
        <taxon>Actinomycetes</taxon>
        <taxon>Kitasatosporales</taxon>
        <taxon>Streptomycetaceae</taxon>
        <taxon>Streptomyces</taxon>
    </lineage>
</organism>
<dbReference type="SUPFAM" id="SSF52768">
    <property type="entry name" value="Arginase/deacetylase"/>
    <property type="match status" value="1"/>
</dbReference>
<accession>A0ABW2E1I1</accession>
<reference evidence="2" key="1">
    <citation type="journal article" date="2019" name="Int. J. Syst. Evol. Microbiol.">
        <title>The Global Catalogue of Microorganisms (GCM) 10K type strain sequencing project: providing services to taxonomists for standard genome sequencing and annotation.</title>
        <authorList>
            <consortium name="The Broad Institute Genomics Platform"/>
            <consortium name="The Broad Institute Genome Sequencing Center for Infectious Disease"/>
            <person name="Wu L."/>
            <person name="Ma J."/>
        </authorList>
    </citation>
    <scope>NUCLEOTIDE SEQUENCE [LARGE SCALE GENOMIC DNA]</scope>
    <source>
        <strain evidence="2">JCM 4855</strain>
    </source>
</reference>
<dbReference type="CDD" id="cd09999">
    <property type="entry name" value="Arginase-like_1"/>
    <property type="match status" value="1"/>
</dbReference>
<protein>
    <submittedName>
        <fullName evidence="1">Arginase family protein</fullName>
        <ecNumber evidence="1">3.5.3.-</ecNumber>
    </submittedName>
</protein>
<dbReference type="Gene3D" id="3.40.800.10">
    <property type="entry name" value="Ureohydrolase domain"/>
    <property type="match status" value="1"/>
</dbReference>
<dbReference type="RefSeq" id="WP_229881670.1">
    <property type="nucleotide sequence ID" value="NZ_BMWA01000037.1"/>
</dbReference>
<keyword evidence="2" id="KW-1185">Reference proteome</keyword>
<proteinExistence type="predicted"/>
<dbReference type="EMBL" id="JBHSYM010000040">
    <property type="protein sequence ID" value="MFC7013884.1"/>
    <property type="molecule type" value="Genomic_DNA"/>
</dbReference>
<gene>
    <name evidence="1" type="ORF">ACFQMH_19575</name>
</gene>
<dbReference type="InterPro" id="IPR023696">
    <property type="entry name" value="Ureohydrolase_dom_sf"/>
</dbReference>
<dbReference type="Proteomes" id="UP001596409">
    <property type="component" value="Unassembled WGS sequence"/>
</dbReference>
<name>A0ABW2E1I1_9ACTN</name>
<sequence>MAVATLTGHGHPDVQKLLPATVSPDRVGLVGPHEWTDDDFPNVAAWGIQSYSPDDLRASSGPLLRWLKATGCSRVAVHFDVDTIDSDEVGLGLGFVPGGLTSVRRIVADIDRAADIVGLTIAEFIPRQVMHLQQILEGFPPAPGQVTCPLTTEPAFPSRVAPGRTWGRRG</sequence>
<dbReference type="EC" id="3.5.3.-" evidence="1"/>
<comment type="caution">
    <text evidence="1">The sequence shown here is derived from an EMBL/GenBank/DDBJ whole genome shotgun (WGS) entry which is preliminary data.</text>
</comment>